<evidence type="ECO:0000313" key="11">
    <source>
        <dbReference type="Proteomes" id="UP001320420"/>
    </source>
</evidence>
<feature type="domain" description="Pre-mRNA-splicing factor SLU7" evidence="9">
    <location>
        <begin position="144"/>
        <end position="406"/>
    </location>
</feature>
<keyword evidence="3 7" id="KW-0507">mRNA processing</keyword>
<evidence type="ECO:0000256" key="3">
    <source>
        <dbReference type="ARBA" id="ARBA00022664"/>
    </source>
</evidence>
<evidence type="ECO:0000313" key="10">
    <source>
        <dbReference type="EMBL" id="KAK7748396.1"/>
    </source>
</evidence>
<dbReference type="InterPro" id="IPR039974">
    <property type="entry name" value="Splicing_factor_SLU7"/>
</dbReference>
<dbReference type="GO" id="GO:0000398">
    <property type="term" value="P:mRNA splicing, via spliceosome"/>
    <property type="evidence" value="ECO:0007669"/>
    <property type="project" value="UniProtKB-UniRule"/>
</dbReference>
<keyword evidence="6 7" id="KW-0539">Nucleus</keyword>
<organism evidence="10 11">
    <name type="scientific">Diatrype stigma</name>
    <dbReference type="NCBI Taxonomy" id="117547"/>
    <lineage>
        <taxon>Eukaryota</taxon>
        <taxon>Fungi</taxon>
        <taxon>Dikarya</taxon>
        <taxon>Ascomycota</taxon>
        <taxon>Pezizomycotina</taxon>
        <taxon>Sordariomycetes</taxon>
        <taxon>Xylariomycetidae</taxon>
        <taxon>Xylariales</taxon>
        <taxon>Diatrypaceae</taxon>
        <taxon>Diatrype</taxon>
    </lineage>
</organism>
<feature type="compositionally biased region" description="Basic and acidic residues" evidence="8">
    <location>
        <begin position="65"/>
        <end position="89"/>
    </location>
</feature>
<protein>
    <recommendedName>
        <fullName evidence="7">Pre-mRNA-splicing factor SLU7</fullName>
    </recommendedName>
</protein>
<feature type="compositionally biased region" description="Basic and acidic residues" evidence="8">
    <location>
        <begin position="211"/>
        <end position="220"/>
    </location>
</feature>
<dbReference type="AlphaFoldDB" id="A0AAN9UJX5"/>
<dbReference type="EMBL" id="JAKJXP020000082">
    <property type="protein sequence ID" value="KAK7748396.1"/>
    <property type="molecule type" value="Genomic_DNA"/>
</dbReference>
<comment type="similarity">
    <text evidence="2 7">Belongs to the SLU7 family.</text>
</comment>
<keyword evidence="11" id="KW-1185">Reference proteome</keyword>
<feature type="compositionally biased region" description="Gly residues" evidence="8">
    <location>
        <begin position="180"/>
        <end position="194"/>
    </location>
</feature>
<dbReference type="PANTHER" id="PTHR12942">
    <property type="entry name" value="STEP II SPLICING FACTOR SLU7"/>
    <property type="match status" value="1"/>
</dbReference>
<dbReference type="GO" id="GO:0005681">
    <property type="term" value="C:spliceosomal complex"/>
    <property type="evidence" value="ECO:0007669"/>
    <property type="project" value="UniProtKB-UniRule"/>
</dbReference>
<evidence type="ECO:0000256" key="2">
    <source>
        <dbReference type="ARBA" id="ARBA00007203"/>
    </source>
</evidence>
<reference evidence="10 11" key="1">
    <citation type="submission" date="2024-02" db="EMBL/GenBank/DDBJ databases">
        <title>De novo assembly and annotation of 12 fungi associated with fruit tree decline syndrome in Ontario, Canada.</title>
        <authorList>
            <person name="Sulman M."/>
            <person name="Ellouze W."/>
            <person name="Ilyukhin E."/>
        </authorList>
    </citation>
    <scope>NUCLEOTIDE SEQUENCE [LARGE SCALE GENOMIC DNA]</scope>
    <source>
        <strain evidence="10 11">M11/M66-122</strain>
    </source>
</reference>
<accession>A0AAN9UJX5</accession>
<comment type="subcellular location">
    <subcellularLocation>
        <location evidence="1 7">Nucleus</location>
    </subcellularLocation>
</comment>
<evidence type="ECO:0000256" key="6">
    <source>
        <dbReference type="ARBA" id="ARBA00023242"/>
    </source>
</evidence>
<dbReference type="InterPro" id="IPR021715">
    <property type="entry name" value="Slu7_dom"/>
</dbReference>
<evidence type="ECO:0000256" key="8">
    <source>
        <dbReference type="SAM" id="MobiDB-lite"/>
    </source>
</evidence>
<comment type="function">
    <text evidence="7">Involved in pre-mRNA splicing.</text>
</comment>
<dbReference type="Proteomes" id="UP001320420">
    <property type="component" value="Unassembled WGS sequence"/>
</dbReference>
<feature type="region of interest" description="Disordered" evidence="8">
    <location>
        <begin position="175"/>
        <end position="229"/>
    </location>
</feature>
<keyword evidence="5 7" id="KW-0508">mRNA splicing</keyword>
<keyword evidence="4 7" id="KW-0747">Spliceosome</keyword>
<name>A0AAN9UJX5_9PEZI</name>
<evidence type="ECO:0000256" key="5">
    <source>
        <dbReference type="ARBA" id="ARBA00023187"/>
    </source>
</evidence>
<evidence type="ECO:0000256" key="1">
    <source>
        <dbReference type="ARBA" id="ARBA00004123"/>
    </source>
</evidence>
<feature type="compositionally biased region" description="Basic and acidic residues" evidence="8">
    <location>
        <begin position="318"/>
        <end position="343"/>
    </location>
</feature>
<dbReference type="Pfam" id="PF11708">
    <property type="entry name" value="Slu7"/>
    <property type="match status" value="1"/>
</dbReference>
<feature type="region of interest" description="Disordered" evidence="8">
    <location>
        <begin position="1"/>
        <end position="37"/>
    </location>
</feature>
<dbReference type="PANTHER" id="PTHR12942:SF2">
    <property type="entry name" value="PRE-MRNA-SPLICING FACTOR SLU7"/>
    <property type="match status" value="1"/>
</dbReference>
<sequence length="527" mass="59016">MPPPPPPPSRRNNNSSSNNAVSTTNSDGSRGAYATAKEENIYIPSFISKRPFYAGEGGDEGTTDYLEHQRKKQQDDDDRANANKWYDRGKKLGPAATKYRKGACENCGAMTHKTKECLSRPRAKGARWTGRDIQADEVVQDVRLGWDAKRDRWNGYDPKEYRRVVERYNQVEELRNQLTTGGGGDGAKKGGGGNDDADDDNDDGRNAAGEKYAEESDMGRHQSTATRQLRLREDTAKYLLNLDLESAKYDPKTRTMVDAGAVAADADRAAQLFAEEGFLRASGDAEQFERAQRYAWEKQEREGDTSQHLQANPTAGEYFRKKEREEAARQREAQRRALEEKYGLDGAGAGKNKPMPDALRDMLVTESEAFHEYDEAGLIKGAPRAVARSKYAEDVYLHNHTSVWGSWWSDFRWGYACCHSFIKKSYCTGEEGKRAWEQAERQRTGVGLIEEGPGGEEREEQQQQVNDGTTVEEAEPLKPAAAATAKKRTAEEMMGGVTEADMEEYRKKKAAADDPMAKFLGRDELVR</sequence>
<evidence type="ECO:0000259" key="9">
    <source>
        <dbReference type="Pfam" id="PF11708"/>
    </source>
</evidence>
<evidence type="ECO:0000256" key="4">
    <source>
        <dbReference type="ARBA" id="ARBA00022728"/>
    </source>
</evidence>
<feature type="region of interest" description="Disordered" evidence="8">
    <location>
        <begin position="297"/>
        <end position="356"/>
    </location>
</feature>
<evidence type="ECO:0000256" key="7">
    <source>
        <dbReference type="RuleBase" id="RU367071"/>
    </source>
</evidence>
<dbReference type="GO" id="GO:0030628">
    <property type="term" value="F:pre-mRNA 3'-splice site binding"/>
    <property type="evidence" value="ECO:0007669"/>
    <property type="project" value="UniProtKB-UniRule"/>
</dbReference>
<feature type="region of interest" description="Disordered" evidence="8">
    <location>
        <begin position="448"/>
        <end position="499"/>
    </location>
</feature>
<comment type="caution">
    <text evidence="10">The sequence shown here is derived from an EMBL/GenBank/DDBJ whole genome shotgun (WGS) entry which is preliminary data.</text>
</comment>
<feature type="region of interest" description="Disordered" evidence="8">
    <location>
        <begin position="52"/>
        <end position="89"/>
    </location>
</feature>
<proteinExistence type="inferred from homology"/>
<gene>
    <name evidence="10" type="primary">SLU7</name>
    <name evidence="10" type="ORF">SLS62_008659</name>
</gene>
<comment type="subunit">
    <text evidence="7">Associated with the spliceosome.</text>
</comment>
<feature type="compositionally biased region" description="Low complexity" evidence="8">
    <location>
        <begin position="10"/>
        <end position="19"/>
    </location>
</feature>